<sequence>MVVWSLRAKIRFSAIYSRHFIFALQFFSNHLVDNYEPKDHKPFKWIPVPELSEKKSIMDEIVIFLLDGFKNQESQMYLHVANNGYVYDNTLKVFPGYPLLLKGALYITDNSFIHQAYLLQLLSFLINTGLFILAADIIYSLSRLVLRDEYLAYKAALLFCINPSSVFFSAHYAETFFSLCLFLGLYFLEKNGMGILSAVFLAVASFTKDVGFLNLIFIAYFSMKNVAVETILFVRKRKNGKSPEKSIPDIFQDIWASTFFPGICNVLAATVPFVFFQWFSYTAYCVRSTNNFHADLLKNGKFRKMPPMPNENISSWCMDDTPMSYFYIHSTYGNFGIAQFRDIDELPLLLLSLPAIVLIGSQIYNFFLVNRRYALRFGLIDNALLGIPKLRVPPLVPTQSLPRETFIYLFHSIVLVVATSIIYPAQEVTRHLCSGSPILYWIAALATTPAQTSLVPILNLKDDNREEVANRVEKRLNLRNEHATILLQEKECGDMGNLVKFFFITSFLVGTGLYANDYPWA</sequence>
<comment type="function">
    <text evidence="11">Mannosyltransferase involved in glycosylphosphatidylinositol-anchor biosynthesis.</text>
</comment>
<dbReference type="OMA" id="GALFIWC"/>
<dbReference type="EMBL" id="HACA01003980">
    <property type="protein sequence ID" value="CDW21341.1"/>
    <property type="molecule type" value="Transcribed_RNA"/>
</dbReference>
<dbReference type="Pfam" id="PF04188">
    <property type="entry name" value="Mannosyl_trans2"/>
    <property type="match status" value="1"/>
</dbReference>
<dbReference type="EC" id="2.4.1.-" evidence="11"/>
<evidence type="ECO:0000256" key="6">
    <source>
        <dbReference type="ARBA" id="ARBA00022679"/>
    </source>
</evidence>
<feature type="transmembrane region" description="Helical" evidence="11">
    <location>
        <begin position="254"/>
        <end position="279"/>
    </location>
</feature>
<dbReference type="OrthoDB" id="10252502at2759"/>
<feature type="transmembrane region" description="Helical" evidence="11">
    <location>
        <begin position="498"/>
        <end position="515"/>
    </location>
</feature>
<dbReference type="PANTHER" id="PTHR12468:SF2">
    <property type="entry name" value="GPI MANNOSYLTRANSFERASE 2"/>
    <property type="match status" value="1"/>
</dbReference>
<keyword evidence="5 11" id="KW-0328">Glycosyltransferase</keyword>
<dbReference type="PANTHER" id="PTHR12468">
    <property type="entry name" value="GPI MANNOSYLTRANSFERASE 2"/>
    <property type="match status" value="1"/>
</dbReference>
<keyword evidence="7 11" id="KW-0812">Transmembrane</keyword>
<protein>
    <recommendedName>
        <fullName evidence="11">GPI mannosyltransferase 2</fullName>
        <ecNumber evidence="11">2.4.1.-</ecNumber>
    </recommendedName>
</protein>
<feature type="transmembrane region" description="Helical" evidence="11">
    <location>
        <begin position="117"/>
        <end position="139"/>
    </location>
</feature>
<evidence type="ECO:0000256" key="9">
    <source>
        <dbReference type="ARBA" id="ARBA00022989"/>
    </source>
</evidence>
<comment type="subcellular location">
    <subcellularLocation>
        <location evidence="1 11">Endoplasmic reticulum membrane</location>
        <topology evidence="1 11">Multi-pass membrane protein</topology>
    </subcellularLocation>
</comment>
<name>A0A0K2T7D0_LEPSM</name>
<comment type="similarity">
    <text evidence="3 11">Belongs to the PIGV family.</text>
</comment>
<evidence type="ECO:0000256" key="10">
    <source>
        <dbReference type="ARBA" id="ARBA00023136"/>
    </source>
</evidence>
<keyword evidence="10 11" id="KW-0472">Membrane</keyword>
<comment type="pathway">
    <text evidence="2 11">Glycolipid biosynthesis; glycosylphosphatidylinositol-anchor biosynthesis.</text>
</comment>
<evidence type="ECO:0000256" key="2">
    <source>
        <dbReference type="ARBA" id="ARBA00004687"/>
    </source>
</evidence>
<keyword evidence="6 11" id="KW-0808">Transferase</keyword>
<dbReference type="GO" id="GO:0004376">
    <property type="term" value="F:GPI mannosyltransferase activity"/>
    <property type="evidence" value="ECO:0007669"/>
    <property type="project" value="InterPro"/>
</dbReference>
<keyword evidence="4 11" id="KW-0337">GPI-anchor biosynthesis</keyword>
<feature type="transmembrane region" description="Helical" evidence="11">
    <location>
        <begin position="212"/>
        <end position="234"/>
    </location>
</feature>
<dbReference type="GO" id="GO:0031501">
    <property type="term" value="C:mannosyltransferase complex"/>
    <property type="evidence" value="ECO:0007669"/>
    <property type="project" value="TreeGrafter"/>
</dbReference>
<evidence type="ECO:0000256" key="8">
    <source>
        <dbReference type="ARBA" id="ARBA00022824"/>
    </source>
</evidence>
<dbReference type="AlphaFoldDB" id="A0A0K2T7D0"/>
<proteinExistence type="inferred from homology"/>
<accession>A0A0K2T7D0</accession>
<evidence type="ECO:0000256" key="4">
    <source>
        <dbReference type="ARBA" id="ARBA00022502"/>
    </source>
</evidence>
<keyword evidence="8 11" id="KW-0256">Endoplasmic reticulum</keyword>
<reference evidence="12" key="1">
    <citation type="submission" date="2014-05" db="EMBL/GenBank/DDBJ databases">
        <authorList>
            <person name="Chronopoulou M."/>
        </authorList>
    </citation>
    <scope>NUCLEOTIDE SEQUENCE</scope>
    <source>
        <tissue evidence="12">Whole organism</tissue>
    </source>
</reference>
<keyword evidence="9 11" id="KW-1133">Transmembrane helix</keyword>
<dbReference type="GO" id="GO:0000009">
    <property type="term" value="F:alpha-1,6-mannosyltransferase activity"/>
    <property type="evidence" value="ECO:0007669"/>
    <property type="project" value="InterPro"/>
</dbReference>
<dbReference type="GO" id="GO:0006506">
    <property type="term" value="P:GPI anchor biosynthetic process"/>
    <property type="evidence" value="ECO:0007669"/>
    <property type="project" value="UniProtKB-UniPathway"/>
</dbReference>
<feature type="transmembrane region" description="Helical" evidence="11">
    <location>
        <begin position="438"/>
        <end position="458"/>
    </location>
</feature>
<dbReference type="InterPro" id="IPR007315">
    <property type="entry name" value="PIG-V/Gpi18"/>
</dbReference>
<evidence type="ECO:0000256" key="7">
    <source>
        <dbReference type="ARBA" id="ARBA00022692"/>
    </source>
</evidence>
<evidence type="ECO:0000256" key="5">
    <source>
        <dbReference type="ARBA" id="ARBA00022676"/>
    </source>
</evidence>
<feature type="transmembrane region" description="Helical" evidence="11">
    <location>
        <begin position="151"/>
        <end position="172"/>
    </location>
</feature>
<feature type="transmembrane region" description="Helical" evidence="11">
    <location>
        <begin position="406"/>
        <end position="426"/>
    </location>
</feature>
<evidence type="ECO:0000256" key="3">
    <source>
        <dbReference type="ARBA" id="ARBA00008698"/>
    </source>
</evidence>
<feature type="transmembrane region" description="Helical" evidence="11">
    <location>
        <begin position="348"/>
        <end position="369"/>
    </location>
</feature>
<dbReference type="GO" id="GO:0005789">
    <property type="term" value="C:endoplasmic reticulum membrane"/>
    <property type="evidence" value="ECO:0007669"/>
    <property type="project" value="UniProtKB-SubCell"/>
</dbReference>
<organism evidence="12">
    <name type="scientific">Lepeophtheirus salmonis</name>
    <name type="common">Salmon louse</name>
    <name type="synonym">Caligus salmonis</name>
    <dbReference type="NCBI Taxonomy" id="72036"/>
    <lineage>
        <taxon>Eukaryota</taxon>
        <taxon>Metazoa</taxon>
        <taxon>Ecdysozoa</taxon>
        <taxon>Arthropoda</taxon>
        <taxon>Crustacea</taxon>
        <taxon>Multicrustacea</taxon>
        <taxon>Hexanauplia</taxon>
        <taxon>Copepoda</taxon>
        <taxon>Siphonostomatoida</taxon>
        <taxon>Caligidae</taxon>
        <taxon>Lepeophtheirus</taxon>
    </lineage>
</organism>
<evidence type="ECO:0000256" key="11">
    <source>
        <dbReference type="RuleBase" id="RU363112"/>
    </source>
</evidence>
<dbReference type="UniPathway" id="UPA00196"/>
<evidence type="ECO:0000256" key="1">
    <source>
        <dbReference type="ARBA" id="ARBA00004477"/>
    </source>
</evidence>
<evidence type="ECO:0000313" key="12">
    <source>
        <dbReference type="EMBL" id="CDW21341.1"/>
    </source>
</evidence>
<feature type="transmembrane region" description="Helical" evidence="11">
    <location>
        <begin position="179"/>
        <end position="206"/>
    </location>
</feature>